<dbReference type="Pfam" id="PF00989">
    <property type="entry name" value="PAS"/>
    <property type="match status" value="2"/>
</dbReference>
<dbReference type="EMBL" id="JAATVY010000024">
    <property type="protein sequence ID" value="NJC72977.1"/>
    <property type="molecule type" value="Genomic_DNA"/>
</dbReference>
<dbReference type="SMART" id="SM00091">
    <property type="entry name" value="PAS"/>
    <property type="match status" value="5"/>
</dbReference>
<dbReference type="Gene3D" id="3.30.70.270">
    <property type="match status" value="1"/>
</dbReference>
<organism evidence="5 6">
    <name type="scientific">Planosporangium thailandense</name>
    <dbReference type="NCBI Taxonomy" id="765197"/>
    <lineage>
        <taxon>Bacteria</taxon>
        <taxon>Bacillati</taxon>
        <taxon>Actinomycetota</taxon>
        <taxon>Actinomycetes</taxon>
        <taxon>Micromonosporales</taxon>
        <taxon>Micromonosporaceae</taxon>
        <taxon>Planosporangium</taxon>
    </lineage>
</organism>
<dbReference type="Proteomes" id="UP000722989">
    <property type="component" value="Unassembled WGS sequence"/>
</dbReference>
<accession>A0ABX0Y3M4</accession>
<dbReference type="CDD" id="cd00130">
    <property type="entry name" value="PAS"/>
    <property type="match status" value="5"/>
</dbReference>
<dbReference type="InterPro" id="IPR000014">
    <property type="entry name" value="PAS"/>
</dbReference>
<dbReference type="SUPFAM" id="SSF55785">
    <property type="entry name" value="PYP-like sensor domain (PAS domain)"/>
    <property type="match status" value="5"/>
</dbReference>
<feature type="domain" description="PAS" evidence="1">
    <location>
        <begin position="256"/>
        <end position="326"/>
    </location>
</feature>
<protein>
    <submittedName>
        <fullName evidence="5">PAS domain S-box protein</fullName>
    </submittedName>
</protein>
<dbReference type="PROSITE" id="PS50887">
    <property type="entry name" value="GGDEF"/>
    <property type="match status" value="1"/>
</dbReference>
<feature type="domain" description="PAS" evidence="1">
    <location>
        <begin position="509"/>
        <end position="579"/>
    </location>
</feature>
<dbReference type="Gene3D" id="3.30.450.20">
    <property type="entry name" value="PAS domain"/>
    <property type="match status" value="5"/>
</dbReference>
<dbReference type="InterPro" id="IPR000700">
    <property type="entry name" value="PAS-assoc_C"/>
</dbReference>
<dbReference type="SUPFAM" id="SSF141868">
    <property type="entry name" value="EAL domain-like"/>
    <property type="match status" value="1"/>
</dbReference>
<feature type="domain" description="PAC" evidence="2">
    <location>
        <begin position="581"/>
        <end position="632"/>
    </location>
</feature>
<dbReference type="InterPro" id="IPR035919">
    <property type="entry name" value="EAL_sf"/>
</dbReference>
<dbReference type="PROSITE" id="PS50112">
    <property type="entry name" value="PAS"/>
    <property type="match status" value="5"/>
</dbReference>
<dbReference type="InterPro" id="IPR013656">
    <property type="entry name" value="PAS_4"/>
</dbReference>
<dbReference type="CDD" id="cd01948">
    <property type="entry name" value="EAL"/>
    <property type="match status" value="1"/>
</dbReference>
<sequence>MPISSPLPASFYDRALAAVGQAVIAADLDGRVLYWNAFAEQLYGYRSAEAVGRTVADLIVPAHDRFDAADRWALLSAGVPFAADREVRDKSGRLFTVYATSTPIVDENGEIVAVLGVSSDVTARRQAEAHARHLAAIVENSADAIMEVDLDGRVRTANRTVTAITGYECEELIGRSPDLLLPPEVRPRFHAALTAVRESRSPVALAIPNVCKDGSLIDISLRLSPVRDETGEIVGISSVARDVTAETRTREELAASERAYRSRFEQALVPQAELSLSGHYLRANDALCRLLGRRRDEIEGAPLHAFHHPSDTGVGDERIAELQRGEVEAASWERVFMASDGSAIPILADAAVLRDGHGTPYGLATFLHDLRELRAAERALTHREALFEALVRRASDVALVVSPDARLTYVSPAATALLGYDPHAMTGRLAWDFVHADDVAEVKRVLHDVAGAGGRSEVLVFRVRHADGTWRWIEDVITNCLHDPNIAGLVSNLRDVTARLEAERSLRESEARYRAIAETAQEGIWTMDTTGRTLYANDKLAAILGVPREEIYRRPVPELVGAANARMIADRIRTRAARGAEEYELSYPHPDGGARMLRVSASPLRDDTGHAGSLAMIADVTGARRAERELQRRALRDELTGLANRALLTDRLDRAVSRSARTGSPLAVMMIDLDQFKLINDTWGHEAGDQLLKRVAERLLAVLGAEDSVARFSGDGFVVVCEDTDQHRAREVADRLVAAFSEPFALDGQRLHVRASVGIAVCPPHSAPDLVRFAEAAMYDAKARGRNRVQLFDGALAMESADRLALSNDLRDALVGDELVLHYQPVIDLATGRVRGVEALARWHHPGRGSVSPARFVAVAEATGLAPALDRWALDRVRRDAAALRAAMPTLHVAVNVSATHLGDTDLEEAVFSALGTGELSARELRLEVTESAMMDNLDQARAALERLKAHGIEVAIDDFGTGYSSLSYLSRLPASTVKIDRSFVEHITEDADARAIVSSVIRLAGRLRLTTVAEGVETPEQLAILRRLGCTAAQGFLFSPAVAVADLPDVVTRLTDERWELGLAG</sequence>
<dbReference type="InterPro" id="IPR029787">
    <property type="entry name" value="Nucleotide_cyclase"/>
</dbReference>
<feature type="domain" description="PAC" evidence="2">
    <location>
        <begin position="201"/>
        <end position="255"/>
    </location>
</feature>
<dbReference type="InterPro" id="IPR001610">
    <property type="entry name" value="PAC"/>
</dbReference>
<keyword evidence="6" id="KW-1185">Reference proteome</keyword>
<dbReference type="Gene3D" id="3.20.20.450">
    <property type="entry name" value="EAL domain"/>
    <property type="match status" value="1"/>
</dbReference>
<feature type="domain" description="GGDEF" evidence="4">
    <location>
        <begin position="664"/>
        <end position="794"/>
    </location>
</feature>
<dbReference type="SMART" id="SM00267">
    <property type="entry name" value="GGDEF"/>
    <property type="match status" value="1"/>
</dbReference>
<dbReference type="PROSITE" id="PS50113">
    <property type="entry name" value="PAC"/>
    <property type="match status" value="5"/>
</dbReference>
<feature type="domain" description="PAS" evidence="1">
    <location>
        <begin position="130"/>
        <end position="200"/>
    </location>
</feature>
<feature type="domain" description="PAC" evidence="2">
    <location>
        <begin position="330"/>
        <end position="382"/>
    </location>
</feature>
<dbReference type="Pfam" id="PF00990">
    <property type="entry name" value="GGDEF"/>
    <property type="match status" value="1"/>
</dbReference>
<evidence type="ECO:0000259" key="4">
    <source>
        <dbReference type="PROSITE" id="PS50887"/>
    </source>
</evidence>
<dbReference type="InterPro" id="IPR000160">
    <property type="entry name" value="GGDEF_dom"/>
</dbReference>
<dbReference type="PROSITE" id="PS50883">
    <property type="entry name" value="EAL"/>
    <property type="match status" value="1"/>
</dbReference>
<dbReference type="InterPro" id="IPR001633">
    <property type="entry name" value="EAL_dom"/>
</dbReference>
<dbReference type="Pfam" id="PF08448">
    <property type="entry name" value="PAS_4"/>
    <property type="match status" value="1"/>
</dbReference>
<dbReference type="InterPro" id="IPR013767">
    <property type="entry name" value="PAS_fold"/>
</dbReference>
<dbReference type="NCBIfam" id="TIGR00229">
    <property type="entry name" value="sensory_box"/>
    <property type="match status" value="5"/>
</dbReference>
<evidence type="ECO:0000313" key="5">
    <source>
        <dbReference type="EMBL" id="NJC72977.1"/>
    </source>
</evidence>
<evidence type="ECO:0000259" key="3">
    <source>
        <dbReference type="PROSITE" id="PS50883"/>
    </source>
</evidence>
<comment type="caution">
    <text evidence="5">The sequence shown here is derived from an EMBL/GenBank/DDBJ whole genome shotgun (WGS) entry which is preliminary data.</text>
</comment>
<dbReference type="InterPro" id="IPR052155">
    <property type="entry name" value="Biofilm_reg_signaling"/>
</dbReference>
<feature type="domain" description="PAS" evidence="1">
    <location>
        <begin position="8"/>
        <end position="61"/>
    </location>
</feature>
<proteinExistence type="predicted"/>
<dbReference type="SUPFAM" id="SSF55073">
    <property type="entry name" value="Nucleotide cyclase"/>
    <property type="match status" value="1"/>
</dbReference>
<dbReference type="PANTHER" id="PTHR44757:SF2">
    <property type="entry name" value="BIOFILM ARCHITECTURE MAINTENANCE PROTEIN MBAA"/>
    <property type="match status" value="1"/>
</dbReference>
<dbReference type="Pfam" id="PF00563">
    <property type="entry name" value="EAL"/>
    <property type="match status" value="1"/>
</dbReference>
<dbReference type="SMART" id="SM00086">
    <property type="entry name" value="PAC"/>
    <property type="match status" value="5"/>
</dbReference>
<dbReference type="InterPro" id="IPR013655">
    <property type="entry name" value="PAS_fold_3"/>
</dbReference>
<dbReference type="InterPro" id="IPR035965">
    <property type="entry name" value="PAS-like_dom_sf"/>
</dbReference>
<evidence type="ECO:0000259" key="1">
    <source>
        <dbReference type="PROSITE" id="PS50112"/>
    </source>
</evidence>
<dbReference type="PANTHER" id="PTHR44757">
    <property type="entry name" value="DIGUANYLATE CYCLASE DGCP"/>
    <property type="match status" value="1"/>
</dbReference>
<evidence type="ECO:0000313" key="6">
    <source>
        <dbReference type="Proteomes" id="UP000722989"/>
    </source>
</evidence>
<name>A0ABX0Y3M4_9ACTN</name>
<reference evidence="5 6" key="1">
    <citation type="submission" date="2020-03" db="EMBL/GenBank/DDBJ databases">
        <title>WGS of the type strain of Planosporangium spp.</title>
        <authorList>
            <person name="Thawai C."/>
        </authorList>
    </citation>
    <scope>NUCLEOTIDE SEQUENCE [LARGE SCALE GENOMIC DNA]</scope>
    <source>
        <strain evidence="5 6">TBRC 5610</strain>
    </source>
</reference>
<evidence type="ECO:0000259" key="2">
    <source>
        <dbReference type="PROSITE" id="PS50113"/>
    </source>
</evidence>
<dbReference type="NCBIfam" id="TIGR00254">
    <property type="entry name" value="GGDEF"/>
    <property type="match status" value="1"/>
</dbReference>
<dbReference type="RefSeq" id="WP_167927888.1">
    <property type="nucleotide sequence ID" value="NZ_JAATVY010000024.1"/>
</dbReference>
<dbReference type="InterPro" id="IPR043128">
    <property type="entry name" value="Rev_trsase/Diguanyl_cyclase"/>
</dbReference>
<dbReference type="Pfam" id="PF13426">
    <property type="entry name" value="PAS_9"/>
    <property type="match status" value="1"/>
</dbReference>
<feature type="domain" description="PAC" evidence="2">
    <location>
        <begin position="81"/>
        <end position="133"/>
    </location>
</feature>
<feature type="domain" description="EAL" evidence="3">
    <location>
        <begin position="803"/>
        <end position="1056"/>
    </location>
</feature>
<dbReference type="Pfam" id="PF08447">
    <property type="entry name" value="PAS_3"/>
    <property type="match status" value="1"/>
</dbReference>
<dbReference type="CDD" id="cd01949">
    <property type="entry name" value="GGDEF"/>
    <property type="match status" value="1"/>
</dbReference>
<feature type="domain" description="PAC" evidence="2">
    <location>
        <begin position="457"/>
        <end position="508"/>
    </location>
</feature>
<gene>
    <name evidence="5" type="ORF">HC031_25145</name>
</gene>
<feature type="domain" description="PAS" evidence="1">
    <location>
        <begin position="383"/>
        <end position="453"/>
    </location>
</feature>
<dbReference type="SMART" id="SM00052">
    <property type="entry name" value="EAL"/>
    <property type="match status" value="1"/>
</dbReference>